<dbReference type="Proteomes" id="UP001447188">
    <property type="component" value="Unassembled WGS sequence"/>
</dbReference>
<reference evidence="12 13" key="1">
    <citation type="submission" date="2024-02" db="EMBL/GenBank/DDBJ databases">
        <title>Discinaceae phylogenomics.</title>
        <authorList>
            <person name="Dirks A.C."/>
            <person name="James T.Y."/>
        </authorList>
    </citation>
    <scope>NUCLEOTIDE SEQUENCE [LARGE SCALE GENOMIC DNA]</scope>
    <source>
        <strain evidence="12 13">ACD0624</strain>
    </source>
</reference>
<accession>A0ABR3GRN0</accession>
<evidence type="ECO:0000313" key="13">
    <source>
        <dbReference type="Proteomes" id="UP001447188"/>
    </source>
</evidence>
<dbReference type="EMBL" id="JBBBZM010000021">
    <property type="protein sequence ID" value="KAL0638569.1"/>
    <property type="molecule type" value="Genomic_DNA"/>
</dbReference>
<comment type="caution">
    <text evidence="12">The sequence shown here is derived from an EMBL/GenBank/DDBJ whole genome shotgun (WGS) entry which is preliminary data.</text>
</comment>
<comment type="similarity">
    <text evidence="1">Belongs to the ADP-ribosylglycohydrolase family.</text>
</comment>
<dbReference type="Pfam" id="PF03747">
    <property type="entry name" value="ADP_ribosyl_GH"/>
    <property type="match status" value="1"/>
</dbReference>
<dbReference type="PANTHER" id="PTHR16222">
    <property type="entry name" value="ADP-RIBOSYLGLYCOHYDROLASE"/>
    <property type="match status" value="1"/>
</dbReference>
<proteinExistence type="inferred from homology"/>
<dbReference type="InterPro" id="IPR050792">
    <property type="entry name" value="ADP-ribosylglycohydrolase"/>
</dbReference>
<dbReference type="SUPFAM" id="SSF101478">
    <property type="entry name" value="ADP-ribosylglycohydrolase"/>
    <property type="match status" value="1"/>
</dbReference>
<organism evidence="12 13">
    <name type="scientific">Discina gigas</name>
    <dbReference type="NCBI Taxonomy" id="1032678"/>
    <lineage>
        <taxon>Eukaryota</taxon>
        <taxon>Fungi</taxon>
        <taxon>Dikarya</taxon>
        <taxon>Ascomycota</taxon>
        <taxon>Pezizomycotina</taxon>
        <taxon>Pezizomycetes</taxon>
        <taxon>Pezizales</taxon>
        <taxon>Discinaceae</taxon>
        <taxon>Discina</taxon>
    </lineage>
</organism>
<protein>
    <recommendedName>
        <fullName evidence="4">ADP-ribosylhydrolase ARH3</fullName>
        <ecNumber evidence="2">3.2.1.143</ecNumber>
    </recommendedName>
    <alternativeName>
        <fullName evidence="5">ADP-ribose glycohydrolase ARH3</fullName>
    </alternativeName>
    <alternativeName>
        <fullName evidence="6">ADP-ribosylhydrolase 3</fullName>
    </alternativeName>
    <alternativeName>
        <fullName evidence="9">O-acetyl-ADP-ribose deacetylase ARH3</fullName>
    </alternativeName>
    <alternativeName>
        <fullName evidence="10">Poly(ADP-ribose) glycohydrolase ARH3</fullName>
    </alternativeName>
    <alternativeName>
        <fullName evidence="8">[Protein ADP-ribosylarginine] hydrolase-like protein 2</fullName>
    </alternativeName>
    <alternativeName>
        <fullName evidence="7">[Protein ADP-ribosylserine] hydrolase</fullName>
    </alternativeName>
</protein>
<sequence>MENQFLTQAAIPVKIRNSLLSLAMCDALGGPVEFQQRGTFPLVTEMIENKHFNLAPGTWTDDTSMALCLGQAIIDSKGGIPSEASQAELYVRWRRNGYLSAIDRCFDIGGCTGVALGFWETKPAKALGEVRKKLSGGYSCGNGSLMRVLPVALAFWEDSSKAMEVAMASSAVSHPHPMCQEACAVYVFLVSTILQCCTKQKRMSKKDLLDVLYGYTFKNSTLCDAIGPTSEFTTKPDTEIYSSGFVLHTIQAALWCFFNTETFEEGAIRVVNLGDDADTVAAVYGGLAGAWYSDLLETEDSRSRFWSPRVQRWREQLVKREVIEEIGNGLLGSQLRS</sequence>
<evidence type="ECO:0000256" key="2">
    <source>
        <dbReference type="ARBA" id="ARBA00012255"/>
    </source>
</evidence>
<name>A0ABR3GRN0_9PEZI</name>
<evidence type="ECO:0000256" key="5">
    <source>
        <dbReference type="ARBA" id="ARBA00042398"/>
    </source>
</evidence>
<evidence type="ECO:0000256" key="3">
    <source>
        <dbReference type="ARBA" id="ARBA00022801"/>
    </source>
</evidence>
<comment type="catalytic activity">
    <reaction evidence="11">
        <text>alpha-NAD(+) + H2O = ADP-D-ribose + nicotinamide + H(+)</text>
        <dbReference type="Rhea" id="RHEA:68792"/>
        <dbReference type="ChEBI" id="CHEBI:15377"/>
        <dbReference type="ChEBI" id="CHEBI:15378"/>
        <dbReference type="ChEBI" id="CHEBI:17154"/>
        <dbReference type="ChEBI" id="CHEBI:57967"/>
        <dbReference type="ChEBI" id="CHEBI:77017"/>
    </reaction>
</comment>
<dbReference type="InterPro" id="IPR036705">
    <property type="entry name" value="Ribosyl_crysJ1_sf"/>
</dbReference>
<dbReference type="Gene3D" id="1.10.4080.10">
    <property type="entry name" value="ADP-ribosylation/Crystallin J1"/>
    <property type="match status" value="1"/>
</dbReference>
<evidence type="ECO:0000256" key="4">
    <source>
        <dbReference type="ARBA" id="ARBA00041057"/>
    </source>
</evidence>
<keyword evidence="3" id="KW-0378">Hydrolase</keyword>
<gene>
    <name evidence="12" type="ORF">Q9L58_002506</name>
</gene>
<dbReference type="PANTHER" id="PTHR16222:SF24">
    <property type="entry name" value="ADP-RIBOSYLHYDROLASE ARH3"/>
    <property type="match status" value="1"/>
</dbReference>
<dbReference type="InterPro" id="IPR005502">
    <property type="entry name" value="Ribosyl_crysJ1"/>
</dbReference>
<evidence type="ECO:0000256" key="7">
    <source>
        <dbReference type="ARBA" id="ARBA00042722"/>
    </source>
</evidence>
<evidence type="ECO:0000256" key="8">
    <source>
        <dbReference type="ARBA" id="ARBA00042850"/>
    </source>
</evidence>
<evidence type="ECO:0000313" key="12">
    <source>
        <dbReference type="EMBL" id="KAL0638569.1"/>
    </source>
</evidence>
<dbReference type="EC" id="3.2.1.143" evidence="2"/>
<evidence type="ECO:0000256" key="11">
    <source>
        <dbReference type="ARBA" id="ARBA00049015"/>
    </source>
</evidence>
<evidence type="ECO:0000256" key="10">
    <source>
        <dbReference type="ARBA" id="ARBA00043193"/>
    </source>
</evidence>
<evidence type="ECO:0000256" key="1">
    <source>
        <dbReference type="ARBA" id="ARBA00010702"/>
    </source>
</evidence>
<evidence type="ECO:0000256" key="9">
    <source>
        <dbReference type="ARBA" id="ARBA00043187"/>
    </source>
</evidence>
<keyword evidence="13" id="KW-1185">Reference proteome</keyword>
<evidence type="ECO:0000256" key="6">
    <source>
        <dbReference type="ARBA" id="ARBA00042471"/>
    </source>
</evidence>